<dbReference type="Proteomes" id="UP000267821">
    <property type="component" value="Unassembled WGS sequence"/>
</dbReference>
<gene>
    <name evidence="2" type="ORF">L211DRAFT_890826</name>
</gene>
<sequence length="381" mass="42962">MSPPEVTITVDENLASDGLRSEKEPKDSPTAVPRRTAPKMKRKVVDAPWQTHAVVTPETTGYSLRKRKSPKVVEFARASACEPPRKRVQRNIAHAKATGAKRDGPIAEASSTEVRKLQSKSPCKSRKGKERVSASPTPLVTSLEIHDQNVLVDLSGNFYEDEWDSEATLDDGETHVKVNEQMIDSDVSSVSYFTEEEIVAVPTAGLLLEDKPVDICACGRILDEERQKPSDSMSQQQEPRRFLLGGFTDAKFQQALKDKLEQTVPDSPQDALLMWRRHVAVTEYAQQFHEQIFAVTKIGENIRDLYHTMDNECDNCQRDSRDQIQHWEQKRDMIFDHGPSALGMHGIGMSGAVGHTSQVHEFWRAEARDRRQKEEAQYGEL</sequence>
<feature type="region of interest" description="Disordered" evidence="1">
    <location>
        <begin position="94"/>
        <end position="135"/>
    </location>
</feature>
<feature type="region of interest" description="Disordered" evidence="1">
    <location>
        <begin position="1"/>
        <end position="45"/>
    </location>
</feature>
<dbReference type="AlphaFoldDB" id="A0A3N4LXZ5"/>
<keyword evidence="3" id="KW-1185">Reference proteome</keyword>
<dbReference type="EMBL" id="ML121530">
    <property type="protein sequence ID" value="RPB27747.1"/>
    <property type="molecule type" value="Genomic_DNA"/>
</dbReference>
<evidence type="ECO:0000313" key="3">
    <source>
        <dbReference type="Proteomes" id="UP000267821"/>
    </source>
</evidence>
<organism evidence="2 3">
    <name type="scientific">Terfezia boudieri ATCC MYA-4762</name>
    <dbReference type="NCBI Taxonomy" id="1051890"/>
    <lineage>
        <taxon>Eukaryota</taxon>
        <taxon>Fungi</taxon>
        <taxon>Dikarya</taxon>
        <taxon>Ascomycota</taxon>
        <taxon>Pezizomycotina</taxon>
        <taxon>Pezizomycetes</taxon>
        <taxon>Pezizales</taxon>
        <taxon>Pezizaceae</taxon>
        <taxon>Terfezia</taxon>
    </lineage>
</organism>
<dbReference type="OrthoDB" id="5375340at2759"/>
<proteinExistence type="predicted"/>
<reference evidence="2 3" key="1">
    <citation type="journal article" date="2018" name="Nat. Ecol. Evol.">
        <title>Pezizomycetes genomes reveal the molecular basis of ectomycorrhizal truffle lifestyle.</title>
        <authorList>
            <person name="Murat C."/>
            <person name="Payen T."/>
            <person name="Noel B."/>
            <person name="Kuo A."/>
            <person name="Morin E."/>
            <person name="Chen J."/>
            <person name="Kohler A."/>
            <person name="Krizsan K."/>
            <person name="Balestrini R."/>
            <person name="Da Silva C."/>
            <person name="Montanini B."/>
            <person name="Hainaut M."/>
            <person name="Levati E."/>
            <person name="Barry K.W."/>
            <person name="Belfiori B."/>
            <person name="Cichocki N."/>
            <person name="Clum A."/>
            <person name="Dockter R.B."/>
            <person name="Fauchery L."/>
            <person name="Guy J."/>
            <person name="Iotti M."/>
            <person name="Le Tacon F."/>
            <person name="Lindquist E.A."/>
            <person name="Lipzen A."/>
            <person name="Malagnac F."/>
            <person name="Mello A."/>
            <person name="Molinier V."/>
            <person name="Miyauchi S."/>
            <person name="Poulain J."/>
            <person name="Riccioni C."/>
            <person name="Rubini A."/>
            <person name="Sitrit Y."/>
            <person name="Splivallo R."/>
            <person name="Traeger S."/>
            <person name="Wang M."/>
            <person name="Zifcakova L."/>
            <person name="Wipf D."/>
            <person name="Zambonelli A."/>
            <person name="Paolocci F."/>
            <person name="Nowrousian M."/>
            <person name="Ottonello S."/>
            <person name="Baldrian P."/>
            <person name="Spatafora J.W."/>
            <person name="Henrissat B."/>
            <person name="Nagy L.G."/>
            <person name="Aury J.M."/>
            <person name="Wincker P."/>
            <person name="Grigoriev I.V."/>
            <person name="Bonfante P."/>
            <person name="Martin F.M."/>
        </authorList>
    </citation>
    <scope>NUCLEOTIDE SEQUENCE [LARGE SCALE GENOMIC DNA]</scope>
    <source>
        <strain evidence="2 3">ATCC MYA-4762</strain>
    </source>
</reference>
<name>A0A3N4LXZ5_9PEZI</name>
<dbReference type="InParanoid" id="A0A3N4LXZ5"/>
<accession>A0A3N4LXZ5</accession>
<evidence type="ECO:0000256" key="1">
    <source>
        <dbReference type="SAM" id="MobiDB-lite"/>
    </source>
</evidence>
<protein>
    <submittedName>
        <fullName evidence="2">Uncharacterized protein</fullName>
    </submittedName>
</protein>
<evidence type="ECO:0000313" key="2">
    <source>
        <dbReference type="EMBL" id="RPB27747.1"/>
    </source>
</evidence>